<dbReference type="EMBL" id="NVYO01000001">
    <property type="protein sequence ID" value="PBQ24039.1"/>
    <property type="molecule type" value="Genomic_DNA"/>
</dbReference>
<gene>
    <name evidence="1" type="ORF">CNR29_08405</name>
</gene>
<reference evidence="1 2" key="1">
    <citation type="submission" date="2017-09" db="EMBL/GenBank/DDBJ databases">
        <title>Genome sequence of Lactobacillus brevis D7.</title>
        <authorList>
            <person name="Kwon M.-S."/>
            <person name="Lim S.K."/>
            <person name="Choi H.-J."/>
        </authorList>
    </citation>
    <scope>NUCLEOTIDE SEQUENCE [LARGE SCALE GENOMIC DNA]</scope>
    <source>
        <strain evidence="1 2">D7</strain>
    </source>
</reference>
<protein>
    <submittedName>
        <fullName evidence="1">Uncharacterized protein</fullName>
    </submittedName>
</protein>
<dbReference type="Proteomes" id="UP000217918">
    <property type="component" value="Unassembled WGS sequence"/>
</dbReference>
<evidence type="ECO:0000313" key="2">
    <source>
        <dbReference type="Proteomes" id="UP000217918"/>
    </source>
</evidence>
<comment type="caution">
    <text evidence="1">The sequence shown here is derived from an EMBL/GenBank/DDBJ whole genome shotgun (WGS) entry which is preliminary data.</text>
</comment>
<proteinExistence type="predicted"/>
<sequence>MGIGRFIMGTTLAAGAGLAAYLVATQQDPRTWGQHVKHQVRETNDQITAIRQSTDRVSASTQQLTAAITAAEPVLADIQGAVDKFTFKIAPRVANIEEIVAKWDQN</sequence>
<accession>A0A2A3TZB9</accession>
<name>A0A2A3TZB9_LEVBR</name>
<evidence type="ECO:0000313" key="1">
    <source>
        <dbReference type="EMBL" id="PBQ24039.1"/>
    </source>
</evidence>
<dbReference type="AlphaFoldDB" id="A0A2A3TZB9"/>
<organism evidence="1 2">
    <name type="scientific">Levilactobacillus brevis</name>
    <name type="common">Lactobacillus brevis</name>
    <dbReference type="NCBI Taxonomy" id="1580"/>
    <lineage>
        <taxon>Bacteria</taxon>
        <taxon>Bacillati</taxon>
        <taxon>Bacillota</taxon>
        <taxon>Bacilli</taxon>
        <taxon>Lactobacillales</taxon>
        <taxon>Lactobacillaceae</taxon>
        <taxon>Levilactobacillus</taxon>
    </lineage>
</organism>
<dbReference type="RefSeq" id="WP_096110146.1">
    <property type="nucleotide sequence ID" value="NZ_NVYO01000001.1"/>
</dbReference>